<feature type="non-terminal residue" evidence="2">
    <location>
        <position position="47"/>
    </location>
</feature>
<reference evidence="2 3" key="1">
    <citation type="journal article" date="2016" name="Mol. Biol. Evol.">
        <title>Genome-Wide Survey of Gut Fungi (Harpellales) Reveals the First Horizontally Transferred Ubiquitin Gene from a Mosquito Host.</title>
        <authorList>
            <person name="Wang Y."/>
            <person name="White M.M."/>
            <person name="Kvist S."/>
            <person name="Moncalvo J.M."/>
        </authorList>
    </citation>
    <scope>NUCLEOTIDE SEQUENCE [LARGE SCALE GENOMIC DNA]</scope>
    <source>
        <strain evidence="2 3">ALG-7-W6</strain>
    </source>
</reference>
<name>A0A1R0GVV1_9FUNG</name>
<evidence type="ECO:0000313" key="2">
    <source>
        <dbReference type="EMBL" id="OLY80997.1"/>
    </source>
</evidence>
<feature type="region of interest" description="Disordered" evidence="1">
    <location>
        <begin position="1"/>
        <end position="47"/>
    </location>
</feature>
<proteinExistence type="predicted"/>
<evidence type="ECO:0000313" key="3">
    <source>
        <dbReference type="Proteomes" id="UP000187455"/>
    </source>
</evidence>
<dbReference type="AlphaFoldDB" id="A0A1R0GVV1"/>
<dbReference type="Proteomes" id="UP000187455">
    <property type="component" value="Unassembled WGS sequence"/>
</dbReference>
<evidence type="ECO:0000256" key="1">
    <source>
        <dbReference type="SAM" id="MobiDB-lite"/>
    </source>
</evidence>
<keyword evidence="3" id="KW-1185">Reference proteome</keyword>
<dbReference type="EMBL" id="LSSL01002892">
    <property type="protein sequence ID" value="OLY80997.1"/>
    <property type="molecule type" value="Genomic_DNA"/>
</dbReference>
<sequence>MGKTGRHAEDRPNKPVAGWPISPFPTGRSESVPVSGDSVKSNEINKL</sequence>
<comment type="caution">
    <text evidence="2">The sequence shown here is derived from an EMBL/GenBank/DDBJ whole genome shotgun (WGS) entry which is preliminary data.</text>
</comment>
<organism evidence="2 3">
    <name type="scientific">Smittium mucronatum</name>
    <dbReference type="NCBI Taxonomy" id="133383"/>
    <lineage>
        <taxon>Eukaryota</taxon>
        <taxon>Fungi</taxon>
        <taxon>Fungi incertae sedis</taxon>
        <taxon>Zoopagomycota</taxon>
        <taxon>Kickxellomycotina</taxon>
        <taxon>Harpellomycetes</taxon>
        <taxon>Harpellales</taxon>
        <taxon>Legeriomycetaceae</taxon>
        <taxon>Smittium</taxon>
    </lineage>
</organism>
<feature type="compositionally biased region" description="Polar residues" evidence="1">
    <location>
        <begin position="38"/>
        <end position="47"/>
    </location>
</feature>
<gene>
    <name evidence="2" type="ORF">AYI68_g4898</name>
</gene>
<accession>A0A1R0GVV1</accession>
<protein>
    <submittedName>
        <fullName evidence="2">Uncharacterized protein</fullName>
    </submittedName>
</protein>
<feature type="compositionally biased region" description="Basic and acidic residues" evidence="1">
    <location>
        <begin position="1"/>
        <end position="13"/>
    </location>
</feature>